<dbReference type="InterPro" id="IPR021884">
    <property type="entry name" value="Ice-bd_prot"/>
</dbReference>
<keyword evidence="4" id="KW-0812">Transmembrane</keyword>
<name>A0A9X3AG07_9PSEU</name>
<keyword evidence="4" id="KW-1133">Transmembrane helix</keyword>
<gene>
    <name evidence="5" type="ORF">NZH93_21510</name>
</gene>
<feature type="transmembrane region" description="Helical" evidence="4">
    <location>
        <begin position="454"/>
        <end position="476"/>
    </location>
</feature>
<feature type="compositionally biased region" description="Low complexity" evidence="3">
    <location>
        <begin position="254"/>
        <end position="396"/>
    </location>
</feature>
<keyword evidence="4" id="KW-0472">Membrane</keyword>
<comment type="caution">
    <text evidence="5">The sequence shown here is derived from an EMBL/GenBank/DDBJ whole genome shotgun (WGS) entry which is preliminary data.</text>
</comment>
<keyword evidence="6" id="KW-1185">Reference proteome</keyword>
<accession>A0A9X3AG07</accession>
<protein>
    <submittedName>
        <fullName evidence="5">Ice-binding family protein</fullName>
    </submittedName>
</protein>
<evidence type="ECO:0000256" key="3">
    <source>
        <dbReference type="SAM" id="MobiDB-lite"/>
    </source>
</evidence>
<evidence type="ECO:0000313" key="6">
    <source>
        <dbReference type="Proteomes" id="UP001141259"/>
    </source>
</evidence>
<comment type="similarity">
    <text evidence="1">Belongs to the ice-binding protein family.</text>
</comment>
<dbReference type="RefSeq" id="WP_259624950.1">
    <property type="nucleotide sequence ID" value="NZ_JANYMP010000010.1"/>
</dbReference>
<feature type="compositionally biased region" description="Low complexity" evidence="3">
    <location>
        <begin position="403"/>
        <end position="422"/>
    </location>
</feature>
<sequence>MNGDPVRTGRFDRKRWGAVAGIATAATTLVVIGLLAGQTTALAAESPVLLGTAQSYSVLGGVTVTNTGDTLLGGDLGVSPGDAITGFPPGIVGGATTAGDAVAAQAQSDLVIAYDDAAGRALTASVADDLVGRTLPGGVYKSTGPLALSGTLTLDGQNDPNSVFIFQIASTLITASASDVNLINGAQACNVYWQVGSSATLGTNSTFVGSVLALSSISVTTGAVVEGRALARNGQVSLDTNVFTVPGCDLTPITTTTTDATTTDSTTTTEPTTTTTDSTTTDSTTTTTDSTTTTDESTTTTDTSTTDETTTTTEPTTTTTDTSTTDESTTTTQPTTTTDTTTTDTSTTDTTTTTDESTTTTAPTTTTTGSSTTTPTSEATTTTPTSGATTSGATTAPEVSTDSSGTAWTASESSTTESAAAGRNGTAGGERVWTDDSGSGQYPSGLASTGVSSGLGAVLAVGVLLLLGGALLVVTLRSRRSRKM</sequence>
<evidence type="ECO:0000256" key="1">
    <source>
        <dbReference type="ARBA" id="ARBA00005445"/>
    </source>
</evidence>
<dbReference type="Proteomes" id="UP001141259">
    <property type="component" value="Unassembled WGS sequence"/>
</dbReference>
<proteinExistence type="inferred from homology"/>
<evidence type="ECO:0000313" key="5">
    <source>
        <dbReference type="EMBL" id="MCS7479447.1"/>
    </source>
</evidence>
<evidence type="ECO:0000256" key="2">
    <source>
        <dbReference type="ARBA" id="ARBA00022729"/>
    </source>
</evidence>
<organism evidence="5 6">
    <name type="scientific">Umezawaea endophytica</name>
    <dbReference type="NCBI Taxonomy" id="1654476"/>
    <lineage>
        <taxon>Bacteria</taxon>
        <taxon>Bacillati</taxon>
        <taxon>Actinomycetota</taxon>
        <taxon>Actinomycetes</taxon>
        <taxon>Pseudonocardiales</taxon>
        <taxon>Pseudonocardiaceae</taxon>
        <taxon>Umezawaea</taxon>
    </lineage>
</organism>
<reference evidence="5" key="1">
    <citation type="submission" date="2022-08" db="EMBL/GenBank/DDBJ databases">
        <authorList>
            <person name="Tistechok S."/>
            <person name="Samborskyy M."/>
            <person name="Roman I."/>
        </authorList>
    </citation>
    <scope>NUCLEOTIDE SEQUENCE</scope>
    <source>
        <strain evidence="5">DSM 103496</strain>
    </source>
</reference>
<dbReference type="EMBL" id="JANYMP010000010">
    <property type="protein sequence ID" value="MCS7479447.1"/>
    <property type="molecule type" value="Genomic_DNA"/>
</dbReference>
<feature type="region of interest" description="Disordered" evidence="3">
    <location>
        <begin position="249"/>
        <end position="440"/>
    </location>
</feature>
<keyword evidence="2" id="KW-0732">Signal</keyword>
<evidence type="ECO:0000256" key="4">
    <source>
        <dbReference type="SAM" id="Phobius"/>
    </source>
</evidence>
<dbReference type="Pfam" id="PF11999">
    <property type="entry name" value="Ice_binding"/>
    <property type="match status" value="1"/>
</dbReference>
<dbReference type="AlphaFoldDB" id="A0A9X3AG07"/>